<evidence type="ECO:0000313" key="8">
    <source>
        <dbReference type="Proteomes" id="UP001163105"/>
    </source>
</evidence>
<dbReference type="PANTHER" id="PTHR11659">
    <property type="entry name" value="GLUTAMYL-TRNA GLN AMIDOTRANSFERASE SUBUNIT B MITOCHONDRIAL AND PROKARYOTIC PET112-RELATED"/>
    <property type="match status" value="1"/>
</dbReference>
<feature type="domain" description="Asn/Gln amidotransferase" evidence="6">
    <location>
        <begin position="443"/>
        <end position="618"/>
    </location>
</feature>
<evidence type="ECO:0000256" key="4">
    <source>
        <dbReference type="ARBA" id="ARBA00022917"/>
    </source>
</evidence>
<dbReference type="GO" id="GO:0032543">
    <property type="term" value="P:mitochondrial translation"/>
    <property type="evidence" value="ECO:0007669"/>
    <property type="project" value="UniProtKB-UniRule"/>
</dbReference>
<dbReference type="Proteomes" id="UP001163105">
    <property type="component" value="Unassembled WGS sequence"/>
</dbReference>
<dbReference type="SMART" id="SM00845">
    <property type="entry name" value="GatB_Yqey"/>
    <property type="match status" value="1"/>
</dbReference>
<dbReference type="GO" id="GO:0005524">
    <property type="term" value="F:ATP binding"/>
    <property type="evidence" value="ECO:0007669"/>
    <property type="project" value="UniProtKB-KW"/>
</dbReference>
<dbReference type="EC" id="6.3.5.-" evidence="5"/>
<dbReference type="HAMAP" id="MF_00121">
    <property type="entry name" value="GatB"/>
    <property type="match status" value="1"/>
</dbReference>
<keyword evidence="2 5" id="KW-0547">Nucleotide-binding</keyword>
<dbReference type="GO" id="GO:0005739">
    <property type="term" value="C:mitochondrion"/>
    <property type="evidence" value="ECO:0007669"/>
    <property type="project" value="UniProtKB-SubCell"/>
</dbReference>
<protein>
    <recommendedName>
        <fullName evidence="5">Glutamyl-tRNA(Gln) amidotransferase subunit B, mitochondrial</fullName>
        <shortName evidence="5">Glu-AdT subunit B</shortName>
        <ecNumber evidence="5">6.3.5.-</ecNumber>
    </recommendedName>
</protein>
<keyword evidence="4 5" id="KW-0648">Protein biosynthesis</keyword>
<comment type="subunit">
    <text evidence="5">Subunit of the heterotrimeric GatCAB amidotransferase (AdT) complex, composed of A, B and C subunits.</text>
</comment>
<dbReference type="InterPro" id="IPR017959">
    <property type="entry name" value="Asn/Gln-tRNA_amidoTrfase_suB/E"/>
</dbReference>
<keyword evidence="3 5" id="KW-0067">ATP-binding</keyword>
<comment type="caution">
    <text evidence="7">The sequence shown here is derived from an EMBL/GenBank/DDBJ whole genome shotgun (WGS) entry which is preliminary data.</text>
</comment>
<dbReference type="InterPro" id="IPR014746">
    <property type="entry name" value="Gln_synth/guanido_kin_cat_dom"/>
</dbReference>
<dbReference type="InterPro" id="IPR017958">
    <property type="entry name" value="Gln-tRNA_amidoTrfase_suB_CS"/>
</dbReference>
<comment type="subcellular location">
    <subcellularLocation>
        <location evidence="5">Mitochondrion</location>
    </subcellularLocation>
</comment>
<dbReference type="GO" id="GO:0070681">
    <property type="term" value="P:glutaminyl-tRNAGln biosynthesis via transamidation"/>
    <property type="evidence" value="ECO:0007669"/>
    <property type="project" value="UniProtKB-UniRule"/>
</dbReference>
<dbReference type="GO" id="GO:0050567">
    <property type="term" value="F:glutaminyl-tRNA synthase (glutamine-hydrolyzing) activity"/>
    <property type="evidence" value="ECO:0007669"/>
    <property type="project" value="UniProtKB-UniRule"/>
</dbReference>
<dbReference type="EMBL" id="JAQHRD010000005">
    <property type="protein sequence ID" value="KAJ6440992.1"/>
    <property type="molecule type" value="Genomic_DNA"/>
</dbReference>
<keyword evidence="8" id="KW-1185">Reference proteome</keyword>
<name>A0AB34FP97_9HYPO</name>
<dbReference type="NCBIfam" id="NF004012">
    <property type="entry name" value="PRK05477.1-2"/>
    <property type="match status" value="1"/>
</dbReference>
<organism evidence="7 8">
    <name type="scientific">Purpureocillium lavendulum</name>
    <dbReference type="NCBI Taxonomy" id="1247861"/>
    <lineage>
        <taxon>Eukaryota</taxon>
        <taxon>Fungi</taxon>
        <taxon>Dikarya</taxon>
        <taxon>Ascomycota</taxon>
        <taxon>Pezizomycotina</taxon>
        <taxon>Sordariomycetes</taxon>
        <taxon>Hypocreomycetidae</taxon>
        <taxon>Hypocreales</taxon>
        <taxon>Ophiocordycipitaceae</taxon>
        <taxon>Purpureocillium</taxon>
    </lineage>
</organism>
<evidence type="ECO:0000256" key="3">
    <source>
        <dbReference type="ARBA" id="ARBA00022840"/>
    </source>
</evidence>
<evidence type="ECO:0000256" key="5">
    <source>
        <dbReference type="HAMAP-Rule" id="MF_03147"/>
    </source>
</evidence>
<dbReference type="GO" id="GO:0030956">
    <property type="term" value="C:glutamyl-tRNA(Gln) amidotransferase complex"/>
    <property type="evidence" value="ECO:0007669"/>
    <property type="project" value="UniProtKB-UniRule"/>
</dbReference>
<keyword evidence="1 5" id="KW-0436">Ligase</keyword>
<evidence type="ECO:0000256" key="2">
    <source>
        <dbReference type="ARBA" id="ARBA00022741"/>
    </source>
</evidence>
<proteinExistence type="inferred from homology"/>
<evidence type="ECO:0000259" key="6">
    <source>
        <dbReference type="SMART" id="SM00845"/>
    </source>
</evidence>
<dbReference type="SUPFAM" id="SSF55931">
    <property type="entry name" value="Glutamine synthetase/guanido kinase"/>
    <property type="match status" value="1"/>
</dbReference>
<dbReference type="PROSITE" id="PS01234">
    <property type="entry name" value="GATB"/>
    <property type="match status" value="1"/>
</dbReference>
<evidence type="ECO:0000256" key="1">
    <source>
        <dbReference type="ARBA" id="ARBA00022598"/>
    </source>
</evidence>
<comment type="catalytic activity">
    <reaction evidence="5">
        <text>L-glutamyl-tRNA(Gln) + L-glutamine + ATP + H2O = L-glutaminyl-tRNA(Gln) + L-glutamate + ADP + phosphate + H(+)</text>
        <dbReference type="Rhea" id="RHEA:17521"/>
        <dbReference type="Rhea" id="RHEA-COMP:9681"/>
        <dbReference type="Rhea" id="RHEA-COMP:9684"/>
        <dbReference type="ChEBI" id="CHEBI:15377"/>
        <dbReference type="ChEBI" id="CHEBI:15378"/>
        <dbReference type="ChEBI" id="CHEBI:29985"/>
        <dbReference type="ChEBI" id="CHEBI:30616"/>
        <dbReference type="ChEBI" id="CHEBI:43474"/>
        <dbReference type="ChEBI" id="CHEBI:58359"/>
        <dbReference type="ChEBI" id="CHEBI:78520"/>
        <dbReference type="ChEBI" id="CHEBI:78521"/>
        <dbReference type="ChEBI" id="CHEBI:456216"/>
    </reaction>
</comment>
<reference evidence="7" key="1">
    <citation type="submission" date="2023-01" db="EMBL/GenBank/DDBJ databases">
        <title>The growth and conidiation of Purpureocillium lavendulum are regulated by nitrogen source and histone H3K14 acetylation.</title>
        <authorList>
            <person name="Tang P."/>
            <person name="Han J."/>
            <person name="Zhang C."/>
            <person name="Tang P."/>
            <person name="Qi F."/>
            <person name="Zhang K."/>
            <person name="Liang L."/>
        </authorList>
    </citation>
    <scope>NUCLEOTIDE SEQUENCE</scope>
    <source>
        <strain evidence="7">YMF1.00683</strain>
    </source>
</reference>
<keyword evidence="5" id="KW-0496">Mitochondrion</keyword>
<comment type="similarity">
    <text evidence="5">Belongs to the GatB/GatE family. GatB subfamily.</text>
</comment>
<evidence type="ECO:0000313" key="7">
    <source>
        <dbReference type="EMBL" id="KAJ6440992.1"/>
    </source>
</evidence>
<dbReference type="InterPro" id="IPR006075">
    <property type="entry name" value="Asn/Gln-tRNA_Trfase_suB/E_cat"/>
</dbReference>
<dbReference type="Pfam" id="PF02637">
    <property type="entry name" value="GatB_Yqey"/>
    <property type="match status" value="1"/>
</dbReference>
<dbReference type="InterPro" id="IPR004413">
    <property type="entry name" value="GatB"/>
</dbReference>
<comment type="function">
    <text evidence="5">Allows the formation of correctly charged Gln-tRNA(Gln) through the transamidation of misacylated Glu-tRNA(Gln) in the mitochondria. The reaction takes place in the presence of glutamine and ATP through an activated gamma-phospho-Glu-tRNA(Gln).</text>
</comment>
<dbReference type="InterPro" id="IPR018027">
    <property type="entry name" value="Asn/Gln_amidotransferase"/>
</dbReference>
<dbReference type="Pfam" id="PF02934">
    <property type="entry name" value="GatB_N"/>
    <property type="match status" value="1"/>
</dbReference>
<dbReference type="NCBIfam" id="TIGR00133">
    <property type="entry name" value="gatB"/>
    <property type="match status" value="1"/>
</dbReference>
<accession>A0AB34FP97</accession>
<sequence length="624" mass="68676">MARISVAAMSKYLLDGRLSHRGCLGARLALARHAPVGHLLRGVGPIRAVHAAANSTANTAATTTASQTPAVPLRKQLKEEAKLAKKQGKKKSKGDSQTVDGWELTVGIEIHAQLNTSRKLFSPAATSFNDEPNSHVALFDVSMPGSQPLVQKEVLLPALRAALALNCDIQRVSRFDRKHYFWWDQPSGYQITQYYEPFAKNGHITLYERDGIAAEDGESITVGIKQVQLEQDTAKTLAQAGNVSWLDFNRVGVPLIEIITEPDMHHPRTAAVFVRKIQLLLNTVDTCVSGMEMGGLRADVNVSVRRTGDPTQPLGTRTEIKNLSTIKAVEDAIIAERDRQIREIEAGGVIAGETRGWTLGSKETRRLRGKEGEVDYRYMPDPDIGPLVLGDDLIQQLRKSLAVLPDTELDKLIDDYGLTAKDALSLIILDNGARVQYFYKVLDSIQKMIAAEFAASTMPDFKSYSTLAGNWIIHELGRLTTYKAGPLASGDLSFTADGECAQVPSTALSQLLYHLYCKHITGKVAKELLLAIYLGELEGGVLEAIDANDLWFKEISRDEYAALVEEAVAGEDKVLQEFVDYKKFPEGKLMWLVGKMMRLGPTERIDPATAENAMRARVARLRAT</sequence>
<gene>
    <name evidence="7" type="primary">gatB</name>
    <name evidence="7" type="ORF">O9K51_06785</name>
</gene>
<dbReference type="AlphaFoldDB" id="A0AB34FP97"/>
<dbReference type="PANTHER" id="PTHR11659:SF0">
    <property type="entry name" value="GLUTAMYL-TRNA(GLN) AMIDOTRANSFERASE SUBUNIT B, MITOCHONDRIAL"/>
    <property type="match status" value="1"/>
</dbReference>